<dbReference type="SUPFAM" id="SSF54427">
    <property type="entry name" value="NTF2-like"/>
    <property type="match status" value="1"/>
</dbReference>
<name>A0A6N4WAI5_9MYCO</name>
<dbReference type="RefSeq" id="WP_163804706.1">
    <property type="nucleotide sequence ID" value="NZ_AP022620.1"/>
</dbReference>
<sequence>MPSAEQITQTVTQYLESVAKGDADHIATLYAADATVEDPVGGEVHIGRQAIRAFYTAVENANGHTEVETLRVLGHEAAFYWTLAIHGMKISIISVMTFDGDAKIASMKAYWGPENITT</sequence>
<gene>
    <name evidence="2" type="ORF">MANY_27200</name>
</gene>
<dbReference type="Gene3D" id="3.10.450.50">
    <property type="match status" value="1"/>
</dbReference>
<dbReference type="NCBIfam" id="TIGR02246">
    <property type="entry name" value="SgcJ/EcaC family oxidoreductase"/>
    <property type="match status" value="1"/>
</dbReference>
<dbReference type="InterPro" id="IPR032710">
    <property type="entry name" value="NTF2-like_dom_sf"/>
</dbReference>
<dbReference type="KEGG" id="many:MANY_27200"/>
<keyword evidence="3" id="KW-1185">Reference proteome</keyword>
<evidence type="ECO:0000313" key="2">
    <source>
        <dbReference type="EMBL" id="BBZ77383.1"/>
    </source>
</evidence>
<dbReference type="InterPro" id="IPR011944">
    <property type="entry name" value="Steroid_delta5-4_isomerase"/>
</dbReference>
<evidence type="ECO:0000259" key="1">
    <source>
        <dbReference type="Pfam" id="PF12680"/>
    </source>
</evidence>
<reference evidence="2 3" key="1">
    <citation type="journal article" date="2019" name="Emerg. Microbes Infect.">
        <title>Comprehensive subspecies identification of 175 nontuberculous mycobacteria species based on 7547 genomic profiles.</title>
        <authorList>
            <person name="Matsumoto Y."/>
            <person name="Kinjo T."/>
            <person name="Motooka D."/>
            <person name="Nabeya D."/>
            <person name="Jung N."/>
            <person name="Uechi K."/>
            <person name="Horii T."/>
            <person name="Iida T."/>
            <person name="Fujita J."/>
            <person name="Nakamura S."/>
        </authorList>
    </citation>
    <scope>NUCLEOTIDE SEQUENCE [LARGE SCALE GENOMIC DNA]</scope>
    <source>
        <strain evidence="2 3">JCM 30275</strain>
    </source>
</reference>
<dbReference type="GO" id="GO:0016853">
    <property type="term" value="F:isomerase activity"/>
    <property type="evidence" value="ECO:0007669"/>
    <property type="project" value="UniProtKB-KW"/>
</dbReference>
<dbReference type="InterPro" id="IPR037401">
    <property type="entry name" value="SnoaL-like"/>
</dbReference>
<organism evidence="2 3">
    <name type="scientific">Mycolicibacterium anyangense</name>
    <dbReference type="NCBI Taxonomy" id="1431246"/>
    <lineage>
        <taxon>Bacteria</taxon>
        <taxon>Bacillati</taxon>
        <taxon>Actinomycetota</taxon>
        <taxon>Actinomycetes</taxon>
        <taxon>Mycobacteriales</taxon>
        <taxon>Mycobacteriaceae</taxon>
        <taxon>Mycolicibacterium</taxon>
    </lineage>
</organism>
<feature type="domain" description="SnoaL-like" evidence="1">
    <location>
        <begin position="11"/>
        <end position="106"/>
    </location>
</feature>
<proteinExistence type="predicted"/>
<dbReference type="AlphaFoldDB" id="A0A6N4WAI5"/>
<evidence type="ECO:0000313" key="3">
    <source>
        <dbReference type="Proteomes" id="UP000467249"/>
    </source>
</evidence>
<keyword evidence="2" id="KW-0413">Isomerase</keyword>
<accession>A0A6N4WAI5</accession>
<dbReference type="Pfam" id="PF12680">
    <property type="entry name" value="SnoaL_2"/>
    <property type="match status" value="1"/>
</dbReference>
<dbReference type="Proteomes" id="UP000467249">
    <property type="component" value="Chromosome"/>
</dbReference>
<dbReference type="EMBL" id="AP022620">
    <property type="protein sequence ID" value="BBZ77383.1"/>
    <property type="molecule type" value="Genomic_DNA"/>
</dbReference>
<protein>
    <submittedName>
        <fullName evidence="2">Steroid Delta-isomerase</fullName>
    </submittedName>
</protein>